<dbReference type="EMBL" id="JAARQN010000035">
    <property type="protein sequence ID" value="MBC1459371.1"/>
    <property type="molecule type" value="Genomic_DNA"/>
</dbReference>
<sequence length="67" mass="7678">NEDAPIIQAIRLADKLLKERENAETVFKVFDKGNLSTNYYRRGEYPPFFNITATKGVWIADGEAENK</sequence>
<evidence type="ECO:0000313" key="1">
    <source>
        <dbReference type="EMBL" id="MBC1459371.1"/>
    </source>
</evidence>
<dbReference type="RefSeq" id="WP_185390470.1">
    <property type="nucleotide sequence ID" value="NZ_JAARQN010000035.1"/>
</dbReference>
<protein>
    <submittedName>
        <fullName evidence="1">Uncharacterized protein</fullName>
    </submittedName>
</protein>
<accession>A0A841YZL0</accession>
<reference evidence="1 2" key="1">
    <citation type="submission" date="2020-03" db="EMBL/GenBank/DDBJ databases">
        <title>Soil Listeria distribution.</title>
        <authorList>
            <person name="Liao J."/>
            <person name="Wiedmann M."/>
        </authorList>
    </citation>
    <scope>NUCLEOTIDE SEQUENCE [LARGE SCALE GENOMIC DNA]</scope>
    <source>
        <strain evidence="1 2">FSL L7-1614</strain>
    </source>
</reference>
<gene>
    <name evidence="1" type="ORF">HB850_16675</name>
</gene>
<dbReference type="AlphaFoldDB" id="A0A841YZL0"/>
<organism evidence="1 2">
    <name type="scientific">Listeria newyorkensis</name>
    <dbReference type="NCBI Taxonomy" id="1497681"/>
    <lineage>
        <taxon>Bacteria</taxon>
        <taxon>Bacillati</taxon>
        <taxon>Bacillota</taxon>
        <taxon>Bacilli</taxon>
        <taxon>Bacillales</taxon>
        <taxon>Listeriaceae</taxon>
        <taxon>Listeria</taxon>
    </lineage>
</organism>
<comment type="caution">
    <text evidence="1">The sequence shown here is derived from an EMBL/GenBank/DDBJ whole genome shotgun (WGS) entry which is preliminary data.</text>
</comment>
<name>A0A841YZL0_9LIST</name>
<feature type="non-terminal residue" evidence="1">
    <location>
        <position position="1"/>
    </location>
</feature>
<evidence type="ECO:0000313" key="2">
    <source>
        <dbReference type="Proteomes" id="UP000569903"/>
    </source>
</evidence>
<proteinExistence type="predicted"/>
<dbReference type="Proteomes" id="UP000569903">
    <property type="component" value="Unassembled WGS sequence"/>
</dbReference>